<accession>A0A517LDJ9</accession>
<feature type="transmembrane region" description="Helical" evidence="2">
    <location>
        <begin position="119"/>
        <end position="143"/>
    </location>
</feature>
<keyword evidence="4" id="KW-1185">Reference proteome</keyword>
<keyword evidence="2" id="KW-0472">Membrane</keyword>
<evidence type="ECO:0000256" key="2">
    <source>
        <dbReference type="SAM" id="Phobius"/>
    </source>
</evidence>
<proteinExistence type="predicted"/>
<feature type="region of interest" description="Disordered" evidence="1">
    <location>
        <begin position="260"/>
        <end position="328"/>
    </location>
</feature>
<reference evidence="3 4" key="1">
    <citation type="submission" date="2019-07" db="EMBL/GenBank/DDBJ databases">
        <title>Finished genome of Venturia effusa.</title>
        <authorList>
            <person name="Young C.A."/>
            <person name="Cox M.P."/>
            <person name="Ganley A.R.D."/>
            <person name="David W.J."/>
        </authorList>
    </citation>
    <scope>NUCLEOTIDE SEQUENCE [LARGE SCALE GENOMIC DNA]</scope>
    <source>
        <strain evidence="4">albino</strain>
    </source>
</reference>
<keyword evidence="2" id="KW-1133">Transmembrane helix</keyword>
<feature type="transmembrane region" description="Helical" evidence="2">
    <location>
        <begin position="84"/>
        <end position="107"/>
    </location>
</feature>
<evidence type="ECO:0000313" key="4">
    <source>
        <dbReference type="Proteomes" id="UP000316270"/>
    </source>
</evidence>
<name>A0A517LDJ9_9PEZI</name>
<organism evidence="3 4">
    <name type="scientific">Venturia effusa</name>
    <dbReference type="NCBI Taxonomy" id="50376"/>
    <lineage>
        <taxon>Eukaryota</taxon>
        <taxon>Fungi</taxon>
        <taxon>Dikarya</taxon>
        <taxon>Ascomycota</taxon>
        <taxon>Pezizomycotina</taxon>
        <taxon>Dothideomycetes</taxon>
        <taxon>Pleosporomycetidae</taxon>
        <taxon>Venturiales</taxon>
        <taxon>Venturiaceae</taxon>
        <taxon>Venturia</taxon>
    </lineage>
</organism>
<dbReference type="Proteomes" id="UP000316270">
    <property type="component" value="Chromosome 10"/>
</dbReference>
<dbReference type="AlphaFoldDB" id="A0A517LDJ9"/>
<feature type="transmembrane region" description="Helical" evidence="2">
    <location>
        <begin position="177"/>
        <end position="199"/>
    </location>
</feature>
<dbReference type="OrthoDB" id="3596006at2759"/>
<gene>
    <name evidence="3" type="ORF">FKW77_003569</name>
</gene>
<protein>
    <submittedName>
        <fullName evidence="3">Uncharacterized protein</fullName>
    </submittedName>
</protein>
<evidence type="ECO:0000313" key="3">
    <source>
        <dbReference type="EMBL" id="QDS73719.1"/>
    </source>
</evidence>
<sequence>MAPVIWGLPLADIKWSAFKSSNMWNNRYHLRRTKFGVYQGAMIFCVVSESLGTDALSKYKDQQADIQRAYPSANISNNDIVGSFSYNIFAGVFVATIFGAAFFFDLFWPERKESRSVQLAWKICSVLAVLFVLASAINLSVIIGTHEAYLSDPTGSIPQSTLDNLNPVLDYSENGKAVAAVVLIWIGWLFTIWASYLMITCTSYIDKNGPLSTHAKMESSQPGALEAGDGLHETEAIITNSFIALFANVAGKSAGAEAGLENPVRSPYGPDHVPSPRTPSGPSRGTIRSIPKNSEEGATETGTYSSKTNHRHRDVNVNDNEGSDDSDFDAARLSRRGMGRLGFFVYKKVGGLRSMD</sequence>
<dbReference type="EMBL" id="CP042194">
    <property type="protein sequence ID" value="QDS73719.1"/>
    <property type="molecule type" value="Genomic_DNA"/>
</dbReference>
<keyword evidence="2" id="KW-0812">Transmembrane</keyword>
<evidence type="ECO:0000256" key="1">
    <source>
        <dbReference type="SAM" id="MobiDB-lite"/>
    </source>
</evidence>